<name>A0A8J4YDS4_CHIOP</name>
<dbReference type="Proteomes" id="UP000770661">
    <property type="component" value="Unassembled WGS sequence"/>
</dbReference>
<accession>A0A8J4YDS4</accession>
<protein>
    <submittedName>
        <fullName evidence="2">Uncharacterized protein</fullName>
    </submittedName>
</protein>
<feature type="region of interest" description="Disordered" evidence="1">
    <location>
        <begin position="1"/>
        <end position="90"/>
    </location>
</feature>
<dbReference type="AlphaFoldDB" id="A0A8J4YDS4"/>
<feature type="compositionally biased region" description="Polar residues" evidence="1">
    <location>
        <begin position="18"/>
        <end position="35"/>
    </location>
</feature>
<evidence type="ECO:0000256" key="1">
    <source>
        <dbReference type="SAM" id="MobiDB-lite"/>
    </source>
</evidence>
<sequence>MNEDGSFIGQYGKKKGETTSNAFATLEGSQRTAHSLGNMGKPRARGGRPQRTSHPRQWLRLSRPALEARRRSAVYRDRDSPGLRRRGGNASGILQTANVTSYVCNAMHTYTVHRP</sequence>
<reference evidence="2" key="1">
    <citation type="submission" date="2020-07" db="EMBL/GenBank/DDBJ databases">
        <title>The High-quality genome of the commercially important snow crab, Chionoecetes opilio.</title>
        <authorList>
            <person name="Jeong J.-H."/>
            <person name="Ryu S."/>
        </authorList>
    </citation>
    <scope>NUCLEOTIDE SEQUENCE</scope>
    <source>
        <strain evidence="2">MADBK_172401_WGS</strain>
        <tissue evidence="2">Digestive gland</tissue>
    </source>
</reference>
<organism evidence="2 3">
    <name type="scientific">Chionoecetes opilio</name>
    <name type="common">Atlantic snow crab</name>
    <name type="synonym">Cancer opilio</name>
    <dbReference type="NCBI Taxonomy" id="41210"/>
    <lineage>
        <taxon>Eukaryota</taxon>
        <taxon>Metazoa</taxon>
        <taxon>Ecdysozoa</taxon>
        <taxon>Arthropoda</taxon>
        <taxon>Crustacea</taxon>
        <taxon>Multicrustacea</taxon>
        <taxon>Malacostraca</taxon>
        <taxon>Eumalacostraca</taxon>
        <taxon>Eucarida</taxon>
        <taxon>Decapoda</taxon>
        <taxon>Pleocyemata</taxon>
        <taxon>Brachyura</taxon>
        <taxon>Eubrachyura</taxon>
        <taxon>Majoidea</taxon>
        <taxon>Majidae</taxon>
        <taxon>Chionoecetes</taxon>
    </lineage>
</organism>
<gene>
    <name evidence="2" type="ORF">GWK47_050416</name>
</gene>
<evidence type="ECO:0000313" key="3">
    <source>
        <dbReference type="Proteomes" id="UP000770661"/>
    </source>
</evidence>
<keyword evidence="3" id="KW-1185">Reference proteome</keyword>
<proteinExistence type="predicted"/>
<feature type="compositionally biased region" description="Basic and acidic residues" evidence="1">
    <location>
        <begin position="66"/>
        <end position="82"/>
    </location>
</feature>
<evidence type="ECO:0000313" key="2">
    <source>
        <dbReference type="EMBL" id="KAG0719465.1"/>
    </source>
</evidence>
<feature type="compositionally biased region" description="Basic residues" evidence="1">
    <location>
        <begin position="42"/>
        <end position="54"/>
    </location>
</feature>
<dbReference type="EMBL" id="JACEEZ010014463">
    <property type="protein sequence ID" value="KAG0719465.1"/>
    <property type="molecule type" value="Genomic_DNA"/>
</dbReference>
<comment type="caution">
    <text evidence="2">The sequence shown here is derived from an EMBL/GenBank/DDBJ whole genome shotgun (WGS) entry which is preliminary data.</text>
</comment>